<dbReference type="EMBL" id="OFSM01000009">
    <property type="protein sequence ID" value="SOY29275.1"/>
    <property type="molecule type" value="Genomic_DNA"/>
</dbReference>
<dbReference type="OrthoDB" id="2086691at2"/>
<proteinExistence type="predicted"/>
<organism evidence="1 2">
    <name type="scientific">Acetatifactor muris</name>
    <dbReference type="NCBI Taxonomy" id="879566"/>
    <lineage>
        <taxon>Bacteria</taxon>
        <taxon>Bacillati</taxon>
        <taxon>Bacillota</taxon>
        <taxon>Clostridia</taxon>
        <taxon>Lachnospirales</taxon>
        <taxon>Lachnospiraceae</taxon>
        <taxon>Acetatifactor</taxon>
    </lineage>
</organism>
<evidence type="ECO:0000313" key="2">
    <source>
        <dbReference type="Proteomes" id="UP000236311"/>
    </source>
</evidence>
<name>A0A2K4ZFP0_9FIRM</name>
<dbReference type="RefSeq" id="WP_103239382.1">
    <property type="nucleotide sequence ID" value="NZ_CANRXC010000030.1"/>
</dbReference>
<dbReference type="Proteomes" id="UP000236311">
    <property type="component" value="Unassembled WGS sequence"/>
</dbReference>
<evidence type="ECO:0000313" key="1">
    <source>
        <dbReference type="EMBL" id="SOY29275.1"/>
    </source>
</evidence>
<gene>
    <name evidence="1" type="ORF">AMURIS_01990</name>
</gene>
<keyword evidence="2" id="KW-1185">Reference proteome</keyword>
<sequence length="125" mass="14378">MELSGKMIPCGSREAVVTVLSYSNGIMDGYLQHPRLDGREKIQSLSQMVLLLNSLVDLEDCPNCSLPLVSREQEADGKHSVFRIQVLFREHYSWQGRLIWQNENQEIVFRSVIELIQLFDEILGE</sequence>
<dbReference type="AlphaFoldDB" id="A0A2K4ZFP0"/>
<accession>A0A2K4ZFP0</accession>
<protein>
    <submittedName>
        <fullName evidence="1">Uncharacterized protein</fullName>
    </submittedName>
</protein>
<reference evidence="1 2" key="1">
    <citation type="submission" date="2018-01" db="EMBL/GenBank/DDBJ databases">
        <authorList>
            <person name="Gaut B.S."/>
            <person name="Morton B.R."/>
            <person name="Clegg M.T."/>
            <person name="Duvall M.R."/>
        </authorList>
    </citation>
    <scope>NUCLEOTIDE SEQUENCE [LARGE SCALE GENOMIC DNA]</scope>
    <source>
        <strain evidence="1">GP69</strain>
    </source>
</reference>